<keyword evidence="3" id="KW-1185">Reference proteome</keyword>
<dbReference type="InterPro" id="IPR000182">
    <property type="entry name" value="GNAT_dom"/>
</dbReference>
<dbReference type="Pfam" id="PF00583">
    <property type="entry name" value="Acetyltransf_1"/>
    <property type="match status" value="1"/>
</dbReference>
<dbReference type="Gene3D" id="3.40.630.30">
    <property type="match status" value="1"/>
</dbReference>
<proteinExistence type="predicted"/>
<comment type="caution">
    <text evidence="2">The sequence shown here is derived from an EMBL/GenBank/DDBJ whole genome shotgun (WGS) entry which is preliminary data.</text>
</comment>
<dbReference type="PROSITE" id="PS51186">
    <property type="entry name" value="GNAT"/>
    <property type="match status" value="1"/>
</dbReference>
<feature type="domain" description="N-acetyltransferase" evidence="1">
    <location>
        <begin position="6"/>
        <end position="165"/>
    </location>
</feature>
<evidence type="ECO:0000259" key="1">
    <source>
        <dbReference type="PROSITE" id="PS51186"/>
    </source>
</evidence>
<dbReference type="RefSeq" id="WP_290289579.1">
    <property type="nucleotide sequence ID" value="NZ_CP047211.1"/>
</dbReference>
<dbReference type="InterPro" id="IPR016181">
    <property type="entry name" value="Acyl_CoA_acyltransferase"/>
</dbReference>
<protein>
    <submittedName>
        <fullName evidence="2">GNAT family N-acetyltransferase</fullName>
        <ecNumber evidence="2">2.3.-.-</ecNumber>
    </submittedName>
</protein>
<dbReference type="EC" id="2.3.-.-" evidence="2"/>
<organism evidence="2 3">
    <name type="scientific">Corynebacterium hansenii</name>
    <dbReference type="NCBI Taxonomy" id="394964"/>
    <lineage>
        <taxon>Bacteria</taxon>
        <taxon>Bacillati</taxon>
        <taxon>Actinomycetota</taxon>
        <taxon>Actinomycetes</taxon>
        <taxon>Mycobacteriales</taxon>
        <taxon>Corynebacteriaceae</taxon>
        <taxon>Corynebacterium</taxon>
    </lineage>
</organism>
<evidence type="ECO:0000313" key="3">
    <source>
        <dbReference type="Proteomes" id="UP001595751"/>
    </source>
</evidence>
<keyword evidence="2" id="KW-0012">Acyltransferase</keyword>
<name>A0ABV7ZPS1_9CORY</name>
<reference evidence="3" key="1">
    <citation type="journal article" date="2019" name="Int. J. Syst. Evol. Microbiol.">
        <title>The Global Catalogue of Microorganisms (GCM) 10K type strain sequencing project: providing services to taxonomists for standard genome sequencing and annotation.</title>
        <authorList>
            <consortium name="The Broad Institute Genomics Platform"/>
            <consortium name="The Broad Institute Genome Sequencing Center for Infectious Disease"/>
            <person name="Wu L."/>
            <person name="Ma J."/>
        </authorList>
    </citation>
    <scope>NUCLEOTIDE SEQUENCE [LARGE SCALE GENOMIC DNA]</scope>
    <source>
        <strain evidence="3">CCUG 53252</strain>
    </source>
</reference>
<dbReference type="InterPro" id="IPR050276">
    <property type="entry name" value="MshD_Acetyltransferase"/>
</dbReference>
<dbReference type="GO" id="GO:0016746">
    <property type="term" value="F:acyltransferase activity"/>
    <property type="evidence" value="ECO:0007669"/>
    <property type="project" value="UniProtKB-KW"/>
</dbReference>
<dbReference type="SUPFAM" id="SSF55729">
    <property type="entry name" value="Acyl-CoA N-acyltransferases (Nat)"/>
    <property type="match status" value="1"/>
</dbReference>
<dbReference type="Proteomes" id="UP001595751">
    <property type="component" value="Unassembled WGS sequence"/>
</dbReference>
<evidence type="ECO:0000313" key="2">
    <source>
        <dbReference type="EMBL" id="MFC3850116.1"/>
    </source>
</evidence>
<dbReference type="PANTHER" id="PTHR43617:SF20">
    <property type="entry name" value="N-ALPHA-ACETYLTRANSFERASE RIMI"/>
    <property type="match status" value="1"/>
</dbReference>
<dbReference type="PANTHER" id="PTHR43617">
    <property type="entry name" value="L-AMINO ACID N-ACETYLTRANSFERASE"/>
    <property type="match status" value="1"/>
</dbReference>
<sequence length="165" mass="18138">MSTDAPVYRPATEADRPLIRRFHELADAWGDEPAERGESFEQDEVRYVDQWSAEADGGIIVEIGGEVAGGAWLRHFTEDNPGWGYVADEYPEVAIALESEHTGRGLGGELMRRILDVARERDAPGVCLSVEVGNERAIRSYKKVGFGLVGDGDDGAGGYTMLYRF</sequence>
<dbReference type="CDD" id="cd04301">
    <property type="entry name" value="NAT_SF"/>
    <property type="match status" value="1"/>
</dbReference>
<gene>
    <name evidence="2" type="ORF">ACFORJ_08045</name>
</gene>
<dbReference type="EMBL" id="JBHRZN010000002">
    <property type="protein sequence ID" value="MFC3850116.1"/>
    <property type="molecule type" value="Genomic_DNA"/>
</dbReference>
<keyword evidence="2" id="KW-0808">Transferase</keyword>
<accession>A0ABV7ZPS1</accession>